<evidence type="ECO:0000256" key="1">
    <source>
        <dbReference type="SAM" id="SignalP"/>
    </source>
</evidence>
<reference evidence="2" key="1">
    <citation type="submission" date="2023-07" db="EMBL/GenBank/DDBJ databases">
        <title>Black Yeasts Isolated from many extreme environments.</title>
        <authorList>
            <person name="Coleine C."/>
            <person name="Stajich J.E."/>
            <person name="Selbmann L."/>
        </authorList>
    </citation>
    <scope>NUCLEOTIDE SEQUENCE</scope>
    <source>
        <strain evidence="2">CCFEE 5485</strain>
    </source>
</reference>
<protein>
    <submittedName>
        <fullName evidence="2">Uncharacterized protein</fullName>
    </submittedName>
</protein>
<dbReference type="Proteomes" id="UP001274830">
    <property type="component" value="Unassembled WGS sequence"/>
</dbReference>
<name>A0AAE0TUX6_9PEZI</name>
<accession>A0AAE0TUX6</accession>
<proteinExistence type="predicted"/>
<dbReference type="AlphaFoldDB" id="A0AAE0TUX6"/>
<feature type="signal peptide" evidence="1">
    <location>
        <begin position="1"/>
        <end position="20"/>
    </location>
</feature>
<gene>
    <name evidence="2" type="ORF">LTR78_008224</name>
</gene>
<keyword evidence="1" id="KW-0732">Signal</keyword>
<evidence type="ECO:0000313" key="2">
    <source>
        <dbReference type="EMBL" id="KAK3671858.1"/>
    </source>
</evidence>
<dbReference type="EMBL" id="JAUTXT010000038">
    <property type="protein sequence ID" value="KAK3671858.1"/>
    <property type="molecule type" value="Genomic_DNA"/>
</dbReference>
<keyword evidence="3" id="KW-1185">Reference proteome</keyword>
<evidence type="ECO:0000313" key="3">
    <source>
        <dbReference type="Proteomes" id="UP001274830"/>
    </source>
</evidence>
<comment type="caution">
    <text evidence="2">The sequence shown here is derived from an EMBL/GenBank/DDBJ whole genome shotgun (WGS) entry which is preliminary data.</text>
</comment>
<sequence length="258" mass="27383">MVLLNVPLFVLAITVDFIHALATPPLHHPTTGLSEVTGWTHFLNASAPLINTTQDFYELSDLHNGTIRIDRVNGHSIVIEHVSRAQIATLAPGSPLDVMAESVFPDLQVDKAALKESLTGAADLIEGFEDGSLTYQPLAEKNGGSVVTGGVSKILIDSGKVEGDSSLVAEEKIADCYLSGLILGPHISTRLRTTGSAQGPATNDLQTHCTTGKDHSTSYKALRESNCDVYLVVSSCTLATKPEPCGSRICVFFACVPN</sequence>
<feature type="chain" id="PRO_5042149601" evidence="1">
    <location>
        <begin position="21"/>
        <end position="258"/>
    </location>
</feature>
<organism evidence="2 3">
    <name type="scientific">Recurvomyces mirabilis</name>
    <dbReference type="NCBI Taxonomy" id="574656"/>
    <lineage>
        <taxon>Eukaryota</taxon>
        <taxon>Fungi</taxon>
        <taxon>Dikarya</taxon>
        <taxon>Ascomycota</taxon>
        <taxon>Pezizomycotina</taxon>
        <taxon>Dothideomycetes</taxon>
        <taxon>Dothideomycetidae</taxon>
        <taxon>Mycosphaerellales</taxon>
        <taxon>Teratosphaeriaceae</taxon>
        <taxon>Recurvomyces</taxon>
    </lineage>
</organism>